<evidence type="ECO:0000313" key="1">
    <source>
        <dbReference type="EMBL" id="MBS9720064.1"/>
    </source>
</evidence>
<proteinExistence type="predicted"/>
<keyword evidence="2" id="KW-1185">Reference proteome</keyword>
<name>A0ABS5RSV4_9HYPH</name>
<dbReference type="RefSeq" id="WP_213983635.1">
    <property type="nucleotide sequence ID" value="NZ_JAFMNX010000001.1"/>
</dbReference>
<organism evidence="1 2">
    <name type="scientific">Tianweitania aestuarii</name>
    <dbReference type="NCBI Taxonomy" id="2814886"/>
    <lineage>
        <taxon>Bacteria</taxon>
        <taxon>Pseudomonadati</taxon>
        <taxon>Pseudomonadota</taxon>
        <taxon>Alphaproteobacteria</taxon>
        <taxon>Hyphomicrobiales</taxon>
        <taxon>Phyllobacteriaceae</taxon>
        <taxon>Tianweitania</taxon>
    </lineage>
</organism>
<reference evidence="1 2" key="1">
    <citation type="submission" date="2021-03" db="EMBL/GenBank/DDBJ databases">
        <title>Tianweitania aestuarii sp. nov., isolated from a tidal flat.</title>
        <authorList>
            <person name="Park S."/>
            <person name="Yoon J.-H."/>
        </authorList>
    </citation>
    <scope>NUCLEOTIDE SEQUENCE [LARGE SCALE GENOMIC DNA]</scope>
    <source>
        <strain evidence="1 2">BSSL-BM11</strain>
    </source>
</reference>
<dbReference type="EMBL" id="JAFMNX010000001">
    <property type="protein sequence ID" value="MBS9720064.1"/>
    <property type="molecule type" value="Genomic_DNA"/>
</dbReference>
<protein>
    <submittedName>
        <fullName evidence="1">Uncharacterized protein</fullName>
    </submittedName>
</protein>
<comment type="caution">
    <text evidence="1">The sequence shown here is derived from an EMBL/GenBank/DDBJ whole genome shotgun (WGS) entry which is preliminary data.</text>
</comment>
<gene>
    <name evidence="1" type="ORF">JYU29_05100</name>
</gene>
<accession>A0ABS5RSV4</accession>
<dbReference type="Proteomes" id="UP001297272">
    <property type="component" value="Unassembled WGS sequence"/>
</dbReference>
<evidence type="ECO:0000313" key="2">
    <source>
        <dbReference type="Proteomes" id="UP001297272"/>
    </source>
</evidence>
<sequence length="86" mass="9466">MTQLPDPRTLSAQQRRALNLICSPLRLMRARNGYGAVPNKISLNVASSLKGLGLARMEKNTQLVPTGAGRQVQAVIEVRRDRRQSA</sequence>